<proteinExistence type="inferred from homology"/>
<comment type="similarity">
    <text evidence="1">Belongs to the SWI5/SAE3 family.</text>
</comment>
<dbReference type="InterPro" id="IPR010760">
    <property type="entry name" value="DNA-repair_Swi5"/>
</dbReference>
<keyword evidence="5" id="KW-1185">Reference proteome</keyword>
<sequence length="60" mass="6758">AEDDEKIMIEAKKVIKEHIGRLHTYNEMRDVGQGLIGMIADQRGVRIVDCQEEFGVVTGD</sequence>
<name>A0A9P4NKM4_9PEZI</name>
<evidence type="ECO:0000256" key="2">
    <source>
        <dbReference type="ARBA" id="ARBA00022763"/>
    </source>
</evidence>
<dbReference type="Pfam" id="PF07061">
    <property type="entry name" value="Swi5"/>
    <property type="match status" value="1"/>
</dbReference>
<evidence type="ECO:0000256" key="1">
    <source>
        <dbReference type="ARBA" id="ARBA00008060"/>
    </source>
</evidence>
<organism evidence="4 5">
    <name type="scientific">Tothia fuscella</name>
    <dbReference type="NCBI Taxonomy" id="1048955"/>
    <lineage>
        <taxon>Eukaryota</taxon>
        <taxon>Fungi</taxon>
        <taxon>Dikarya</taxon>
        <taxon>Ascomycota</taxon>
        <taxon>Pezizomycotina</taxon>
        <taxon>Dothideomycetes</taxon>
        <taxon>Pleosporomycetidae</taxon>
        <taxon>Venturiales</taxon>
        <taxon>Cylindrosympodiaceae</taxon>
        <taxon>Tothia</taxon>
    </lineage>
</organism>
<dbReference type="Proteomes" id="UP000800235">
    <property type="component" value="Unassembled WGS sequence"/>
</dbReference>
<dbReference type="GO" id="GO:0034974">
    <property type="term" value="C:Swi5-Swi2 complex"/>
    <property type="evidence" value="ECO:0007669"/>
    <property type="project" value="TreeGrafter"/>
</dbReference>
<dbReference type="PANTHER" id="PTHR28529:SF2">
    <property type="entry name" value="DNA REPAIR PROTEIN SWI5 HOMOLOG"/>
    <property type="match status" value="1"/>
</dbReference>
<dbReference type="GO" id="GO:0000709">
    <property type="term" value="P:meiotic joint molecule formation"/>
    <property type="evidence" value="ECO:0007669"/>
    <property type="project" value="TreeGrafter"/>
</dbReference>
<reference evidence="4" key="1">
    <citation type="journal article" date="2020" name="Stud. Mycol.">
        <title>101 Dothideomycetes genomes: a test case for predicting lifestyles and emergence of pathogens.</title>
        <authorList>
            <person name="Haridas S."/>
            <person name="Albert R."/>
            <person name="Binder M."/>
            <person name="Bloem J."/>
            <person name="Labutti K."/>
            <person name="Salamov A."/>
            <person name="Andreopoulos B."/>
            <person name="Baker S."/>
            <person name="Barry K."/>
            <person name="Bills G."/>
            <person name="Bluhm B."/>
            <person name="Cannon C."/>
            <person name="Castanera R."/>
            <person name="Culley D."/>
            <person name="Daum C."/>
            <person name="Ezra D."/>
            <person name="Gonzalez J."/>
            <person name="Henrissat B."/>
            <person name="Kuo A."/>
            <person name="Liang C."/>
            <person name="Lipzen A."/>
            <person name="Lutzoni F."/>
            <person name="Magnuson J."/>
            <person name="Mondo S."/>
            <person name="Nolan M."/>
            <person name="Ohm R."/>
            <person name="Pangilinan J."/>
            <person name="Park H.-J."/>
            <person name="Ramirez L."/>
            <person name="Alfaro M."/>
            <person name="Sun H."/>
            <person name="Tritt A."/>
            <person name="Yoshinaga Y."/>
            <person name="Zwiers L.-H."/>
            <person name="Turgeon B."/>
            <person name="Goodwin S."/>
            <person name="Spatafora J."/>
            <person name="Crous P."/>
            <person name="Grigoriev I."/>
        </authorList>
    </citation>
    <scope>NUCLEOTIDE SEQUENCE</scope>
    <source>
        <strain evidence="4">CBS 130266</strain>
    </source>
</reference>
<dbReference type="Gene3D" id="1.20.5.170">
    <property type="match status" value="1"/>
</dbReference>
<comment type="caution">
    <text evidence="4">The sequence shown here is derived from an EMBL/GenBank/DDBJ whole genome shotgun (WGS) entry which is preliminary data.</text>
</comment>
<evidence type="ECO:0000313" key="4">
    <source>
        <dbReference type="EMBL" id="KAF2425822.1"/>
    </source>
</evidence>
<evidence type="ECO:0000313" key="5">
    <source>
        <dbReference type="Proteomes" id="UP000800235"/>
    </source>
</evidence>
<accession>A0A9P4NKM4</accession>
<gene>
    <name evidence="4" type="ORF">EJ08DRAFT_594140</name>
</gene>
<dbReference type="GO" id="GO:0032798">
    <property type="term" value="C:Swi5-Sfr1 complex"/>
    <property type="evidence" value="ECO:0007669"/>
    <property type="project" value="TreeGrafter"/>
</dbReference>
<dbReference type="EMBL" id="MU007067">
    <property type="protein sequence ID" value="KAF2425822.1"/>
    <property type="molecule type" value="Genomic_DNA"/>
</dbReference>
<dbReference type="GO" id="GO:0010772">
    <property type="term" value="P:meiotic DNA recombinase assembly involved in reciprocal meiotic recombination"/>
    <property type="evidence" value="ECO:0007669"/>
    <property type="project" value="TreeGrafter"/>
</dbReference>
<dbReference type="AlphaFoldDB" id="A0A9P4NKM4"/>
<evidence type="ECO:0000256" key="3">
    <source>
        <dbReference type="ARBA" id="ARBA00023204"/>
    </source>
</evidence>
<protein>
    <submittedName>
        <fullName evidence="4">Uncharacterized protein</fullName>
    </submittedName>
</protein>
<feature type="non-terminal residue" evidence="4">
    <location>
        <position position="1"/>
    </location>
</feature>
<keyword evidence="3" id="KW-0234">DNA repair</keyword>
<dbReference type="PANTHER" id="PTHR28529">
    <property type="entry name" value="DNA REPAIR PROTEIN SWI5 HOMOLOG"/>
    <property type="match status" value="1"/>
</dbReference>
<keyword evidence="2" id="KW-0227">DNA damage</keyword>